<dbReference type="AlphaFoldDB" id="A0A2T3NWG7"/>
<dbReference type="Proteomes" id="UP000241771">
    <property type="component" value="Unassembled WGS sequence"/>
</dbReference>
<feature type="transmembrane region" description="Helical" evidence="4">
    <location>
        <begin position="12"/>
        <end position="31"/>
    </location>
</feature>
<gene>
    <name evidence="6" type="ORF">C9I98_06815</name>
</gene>
<evidence type="ECO:0000313" key="7">
    <source>
        <dbReference type="Proteomes" id="UP000241771"/>
    </source>
</evidence>
<dbReference type="InterPro" id="IPR004740">
    <property type="entry name" value="Nuc_H_symport"/>
</dbReference>
<feature type="transmembrane region" description="Helical" evidence="4">
    <location>
        <begin position="51"/>
        <end position="75"/>
    </location>
</feature>
<keyword evidence="7" id="KW-1185">Reference proteome</keyword>
<proteinExistence type="predicted"/>
<evidence type="ECO:0000256" key="1">
    <source>
        <dbReference type="ARBA" id="ARBA00022692"/>
    </source>
</evidence>
<protein>
    <recommendedName>
        <fullName evidence="5">Major facilitator superfamily (MFS) profile domain-containing protein</fullName>
    </recommendedName>
</protein>
<dbReference type="InterPro" id="IPR020846">
    <property type="entry name" value="MFS_dom"/>
</dbReference>
<organism evidence="6 7">
    <name type="scientific">Photobacterium sanctipauli</name>
    <dbReference type="NCBI Taxonomy" id="1342794"/>
    <lineage>
        <taxon>Bacteria</taxon>
        <taxon>Pseudomonadati</taxon>
        <taxon>Pseudomonadota</taxon>
        <taxon>Gammaproteobacteria</taxon>
        <taxon>Vibrionales</taxon>
        <taxon>Vibrionaceae</taxon>
        <taxon>Photobacterium</taxon>
    </lineage>
</organism>
<reference evidence="6 7" key="1">
    <citation type="submission" date="2018-01" db="EMBL/GenBank/DDBJ databases">
        <title>Whole genome sequencing of Histamine producing bacteria.</title>
        <authorList>
            <person name="Butler K."/>
        </authorList>
    </citation>
    <scope>NUCLEOTIDE SEQUENCE [LARGE SCALE GENOMIC DNA]</scope>
    <source>
        <strain evidence="6 7">DSM 100436</strain>
    </source>
</reference>
<evidence type="ECO:0000259" key="5">
    <source>
        <dbReference type="PROSITE" id="PS50850"/>
    </source>
</evidence>
<comment type="caution">
    <text evidence="6">The sequence shown here is derived from an EMBL/GenBank/DDBJ whole genome shotgun (WGS) entry which is preliminary data.</text>
</comment>
<accession>A0A2T3NWG7</accession>
<keyword evidence="1 4" id="KW-0812">Transmembrane</keyword>
<dbReference type="InterPro" id="IPR036259">
    <property type="entry name" value="MFS_trans_sf"/>
</dbReference>
<name>A0A2T3NWG7_9GAMM</name>
<evidence type="ECO:0000256" key="2">
    <source>
        <dbReference type="ARBA" id="ARBA00022989"/>
    </source>
</evidence>
<dbReference type="Pfam" id="PF03825">
    <property type="entry name" value="Nuc_H_symport"/>
    <property type="match status" value="1"/>
</dbReference>
<dbReference type="GO" id="GO:0005337">
    <property type="term" value="F:nucleoside transmembrane transporter activity"/>
    <property type="evidence" value="ECO:0007669"/>
    <property type="project" value="InterPro"/>
</dbReference>
<dbReference type="SUPFAM" id="SSF103473">
    <property type="entry name" value="MFS general substrate transporter"/>
    <property type="match status" value="1"/>
</dbReference>
<keyword evidence="2 4" id="KW-1133">Transmembrane helix</keyword>
<evidence type="ECO:0000313" key="6">
    <source>
        <dbReference type="EMBL" id="PSW20558.1"/>
    </source>
</evidence>
<evidence type="ECO:0000256" key="3">
    <source>
        <dbReference type="ARBA" id="ARBA00023136"/>
    </source>
</evidence>
<feature type="transmembrane region" description="Helical" evidence="4">
    <location>
        <begin position="87"/>
        <end position="107"/>
    </location>
</feature>
<dbReference type="RefSeq" id="WP_036829327.1">
    <property type="nucleotide sequence ID" value="NZ_JGVO01001146.1"/>
</dbReference>
<feature type="domain" description="Major facilitator superfamily (MFS) profile" evidence="5">
    <location>
        <begin position="1"/>
        <end position="121"/>
    </location>
</feature>
<dbReference type="GO" id="GO:0016020">
    <property type="term" value="C:membrane"/>
    <property type="evidence" value="ECO:0007669"/>
    <property type="project" value="InterPro"/>
</dbReference>
<keyword evidence="3 4" id="KW-0472">Membrane</keyword>
<sequence>MLLTNTYTPHIVLAIGAIAVHGFIMALYIVVSQMVMDMLATKETRSQAQSLMMFISMGAGSLLGSLVMGNILNIFVSDVNDLAQWRVFWSLPVIVGILTTVLFVFGFRNKSLSAPKLVNEG</sequence>
<dbReference type="PROSITE" id="PS50850">
    <property type="entry name" value="MFS"/>
    <property type="match status" value="1"/>
</dbReference>
<evidence type="ECO:0000256" key="4">
    <source>
        <dbReference type="SAM" id="Phobius"/>
    </source>
</evidence>
<dbReference type="EMBL" id="PYMA01000003">
    <property type="protein sequence ID" value="PSW20558.1"/>
    <property type="molecule type" value="Genomic_DNA"/>
</dbReference>
<dbReference type="Gene3D" id="1.20.1250.20">
    <property type="entry name" value="MFS general substrate transporter like domains"/>
    <property type="match status" value="1"/>
</dbReference>